<evidence type="ECO:0000256" key="8">
    <source>
        <dbReference type="ARBA" id="ARBA00072274"/>
    </source>
</evidence>
<dbReference type="SUPFAM" id="SSF58014">
    <property type="entry name" value="Coiled-coil domain of nucleotide exchange factor GrpE"/>
    <property type="match status" value="1"/>
</dbReference>
<evidence type="ECO:0000256" key="9">
    <source>
        <dbReference type="ARBA" id="ARBA00076414"/>
    </source>
</evidence>
<evidence type="ECO:0000256" key="6">
    <source>
        <dbReference type="ARBA" id="ARBA00023186"/>
    </source>
</evidence>
<dbReference type="PROSITE" id="PS01071">
    <property type="entry name" value="GRPE"/>
    <property type="match status" value="1"/>
</dbReference>
<evidence type="ECO:0000256" key="11">
    <source>
        <dbReference type="RuleBase" id="RU000639"/>
    </source>
</evidence>
<feature type="coiled-coil region" evidence="13">
    <location>
        <begin position="72"/>
        <end position="131"/>
    </location>
</feature>
<dbReference type="EMBL" id="CP001344">
    <property type="protein sequence ID" value="ACL46999.1"/>
    <property type="molecule type" value="Genomic_DNA"/>
</dbReference>
<feature type="compositionally biased region" description="Polar residues" evidence="14">
    <location>
        <begin position="1"/>
        <end position="17"/>
    </location>
</feature>
<dbReference type="KEGG" id="cyn:Cyan7425_4694"/>
<evidence type="ECO:0000256" key="1">
    <source>
        <dbReference type="ARBA" id="ARBA00004496"/>
    </source>
</evidence>
<dbReference type="SUPFAM" id="SSF51064">
    <property type="entry name" value="Head domain of nucleotide exchange factor GrpE"/>
    <property type="match status" value="1"/>
</dbReference>
<comment type="subunit">
    <text evidence="3 10">Homodimer.</text>
</comment>
<evidence type="ECO:0000256" key="4">
    <source>
        <dbReference type="ARBA" id="ARBA00022490"/>
    </source>
</evidence>
<evidence type="ECO:0000256" key="14">
    <source>
        <dbReference type="SAM" id="MobiDB-lite"/>
    </source>
</evidence>
<dbReference type="NCBIfam" id="NF010741">
    <property type="entry name" value="PRK14143.1"/>
    <property type="match status" value="1"/>
</dbReference>
<organism evidence="15">
    <name type="scientific">Cyanothece sp. (strain PCC 7425 / ATCC 29141)</name>
    <dbReference type="NCBI Taxonomy" id="395961"/>
    <lineage>
        <taxon>Bacteria</taxon>
        <taxon>Bacillati</taxon>
        <taxon>Cyanobacteriota</taxon>
        <taxon>Cyanophyceae</taxon>
        <taxon>Gomontiellales</taxon>
        <taxon>Cyanothecaceae</taxon>
        <taxon>Cyanothece</taxon>
    </lineage>
</organism>
<comment type="similarity">
    <text evidence="2 10 12">Belongs to the GrpE family.</text>
</comment>
<comment type="function">
    <text evidence="7 10 11">Participates actively in the response to hyperosmotic and heat shock by preventing the aggregation of stress-denatured proteins, in association with DnaK and GrpE. It is the nucleotide exchange factor for DnaK and may function as a thermosensor. Unfolded proteins bind initially to DnaJ; upon interaction with the DnaJ-bound protein, DnaK hydrolyzes its bound ATP, resulting in the formation of a stable complex. GrpE releases ADP from DnaK; ATP binding to DnaK triggers the release of the substrate protein, thus completing the reaction cycle. Several rounds of ATP-dependent interactions between DnaJ, DnaK and GrpE are required for fully efficient folding.</text>
</comment>
<evidence type="ECO:0000313" key="15">
    <source>
        <dbReference type="EMBL" id="ACL46999.1"/>
    </source>
</evidence>
<dbReference type="AlphaFoldDB" id="B8HLD4"/>
<evidence type="ECO:0000256" key="10">
    <source>
        <dbReference type="HAMAP-Rule" id="MF_01151"/>
    </source>
</evidence>
<feature type="compositionally biased region" description="Low complexity" evidence="14">
    <location>
        <begin position="50"/>
        <end position="63"/>
    </location>
</feature>
<evidence type="ECO:0000256" key="7">
    <source>
        <dbReference type="ARBA" id="ARBA00053401"/>
    </source>
</evidence>
<dbReference type="STRING" id="395961.Cyan7425_4694"/>
<dbReference type="GO" id="GO:0005737">
    <property type="term" value="C:cytoplasm"/>
    <property type="evidence" value="ECO:0007669"/>
    <property type="project" value="UniProtKB-SubCell"/>
</dbReference>
<dbReference type="PANTHER" id="PTHR21237">
    <property type="entry name" value="GRPE PROTEIN"/>
    <property type="match status" value="1"/>
</dbReference>
<dbReference type="GO" id="GO:0051087">
    <property type="term" value="F:protein-folding chaperone binding"/>
    <property type="evidence" value="ECO:0007669"/>
    <property type="project" value="InterPro"/>
</dbReference>
<dbReference type="InterPro" id="IPR000740">
    <property type="entry name" value="GrpE"/>
</dbReference>
<dbReference type="PRINTS" id="PR00773">
    <property type="entry name" value="GRPEPROTEIN"/>
</dbReference>
<dbReference type="GO" id="GO:0051082">
    <property type="term" value="F:unfolded protein binding"/>
    <property type="evidence" value="ECO:0007669"/>
    <property type="project" value="TreeGrafter"/>
</dbReference>
<keyword evidence="4 10" id="KW-0963">Cytoplasm</keyword>
<comment type="subcellular location">
    <subcellularLocation>
        <location evidence="1 10">Cytoplasm</location>
    </subcellularLocation>
</comment>
<keyword evidence="6 10" id="KW-0143">Chaperone</keyword>
<dbReference type="InterPro" id="IPR009012">
    <property type="entry name" value="GrpE_head"/>
</dbReference>
<evidence type="ECO:0000256" key="13">
    <source>
        <dbReference type="SAM" id="Coils"/>
    </source>
</evidence>
<dbReference type="GO" id="GO:0000774">
    <property type="term" value="F:adenyl-nucleotide exchange factor activity"/>
    <property type="evidence" value="ECO:0007669"/>
    <property type="project" value="InterPro"/>
</dbReference>
<dbReference type="PANTHER" id="PTHR21237:SF23">
    <property type="entry name" value="GRPE PROTEIN HOMOLOG, MITOCHONDRIAL"/>
    <property type="match status" value="1"/>
</dbReference>
<evidence type="ECO:0000256" key="3">
    <source>
        <dbReference type="ARBA" id="ARBA00011738"/>
    </source>
</evidence>
<accession>B8HLD4</accession>
<proteinExistence type="inferred from homology"/>
<dbReference type="FunFam" id="2.30.22.10:FF:000001">
    <property type="entry name" value="Protein GrpE"/>
    <property type="match status" value="1"/>
</dbReference>
<dbReference type="NCBIfam" id="NF010738">
    <property type="entry name" value="PRK14140.1"/>
    <property type="match status" value="1"/>
</dbReference>
<feature type="region of interest" description="Disordered" evidence="14">
    <location>
        <begin position="1"/>
        <end position="70"/>
    </location>
</feature>
<dbReference type="eggNOG" id="COG0576">
    <property type="taxonomic scope" value="Bacteria"/>
</dbReference>
<dbReference type="HAMAP" id="MF_01151">
    <property type="entry name" value="GrpE"/>
    <property type="match status" value="1"/>
</dbReference>
<sequence length="246" mass="27256">MSNPIESGNSNHVNESTPAGLEGEVAETRAAMEPDLTSAEEGFEEVSSGAESFVATEASSSAEFTEEVPGEGAEAEAILAQLAEKVESLQMQLDERTNQYKRLVADFDNFRKRTEKEKEDLDNQVKRKTLSELLPVVDSFDLARTQIKPQTEAETSIHKSYQGVYKQLVDCLKRIGVAPMRPEGKPFDPTMHEAVLREPTDEYPEGTVLEELKRGYLLGDRVLRYAMVKVAAAPEGTDKENESQAE</sequence>
<dbReference type="GO" id="GO:0006457">
    <property type="term" value="P:protein folding"/>
    <property type="evidence" value="ECO:0007669"/>
    <property type="project" value="InterPro"/>
</dbReference>
<evidence type="ECO:0000256" key="5">
    <source>
        <dbReference type="ARBA" id="ARBA00023016"/>
    </source>
</evidence>
<keyword evidence="13" id="KW-0175">Coiled coil</keyword>
<reference evidence="15" key="1">
    <citation type="submission" date="2009-01" db="EMBL/GenBank/DDBJ databases">
        <title>Complete sequence of chromosome Cyanothece sp. PCC 7425.</title>
        <authorList>
            <consortium name="US DOE Joint Genome Institute"/>
            <person name="Lucas S."/>
            <person name="Copeland A."/>
            <person name="Lapidus A."/>
            <person name="Glavina del Rio T."/>
            <person name="Dalin E."/>
            <person name="Tice H."/>
            <person name="Bruce D."/>
            <person name="Goodwin L."/>
            <person name="Pitluck S."/>
            <person name="Sims D."/>
            <person name="Meineke L."/>
            <person name="Brettin T."/>
            <person name="Detter J.C."/>
            <person name="Han C."/>
            <person name="Larimer F."/>
            <person name="Land M."/>
            <person name="Hauser L."/>
            <person name="Kyrpides N."/>
            <person name="Ovchinnikova G."/>
            <person name="Liberton M."/>
            <person name="Stoeckel J."/>
            <person name="Banerjee A."/>
            <person name="Singh A."/>
            <person name="Page L."/>
            <person name="Sato H."/>
            <person name="Zhao L."/>
            <person name="Sherman L."/>
            <person name="Pakrasi H."/>
            <person name="Richardson P."/>
        </authorList>
    </citation>
    <scope>NUCLEOTIDE SEQUENCE</scope>
    <source>
        <strain evidence="15">PCC 7425</strain>
    </source>
</reference>
<dbReference type="HOGENOM" id="CLU_057217_5_1_3"/>
<dbReference type="Gene3D" id="2.30.22.10">
    <property type="entry name" value="Head domain of nucleotide exchange factor GrpE"/>
    <property type="match status" value="1"/>
</dbReference>
<protein>
    <recommendedName>
        <fullName evidence="8 10">Protein GrpE</fullName>
    </recommendedName>
    <alternativeName>
        <fullName evidence="9 10">HSP-70 cofactor</fullName>
    </alternativeName>
</protein>
<dbReference type="CDD" id="cd00446">
    <property type="entry name" value="GrpE"/>
    <property type="match status" value="1"/>
</dbReference>
<dbReference type="GO" id="GO:0042803">
    <property type="term" value="F:protein homodimerization activity"/>
    <property type="evidence" value="ECO:0007669"/>
    <property type="project" value="InterPro"/>
</dbReference>
<gene>
    <name evidence="10" type="primary">grpE</name>
    <name evidence="15" type="ordered locus">Cyan7425_4694</name>
</gene>
<keyword evidence="5 10" id="KW-0346">Stress response</keyword>
<dbReference type="InterPro" id="IPR013805">
    <property type="entry name" value="GrpE_CC"/>
</dbReference>
<dbReference type="Pfam" id="PF01025">
    <property type="entry name" value="GrpE"/>
    <property type="match status" value="1"/>
</dbReference>
<dbReference type="Gene3D" id="3.90.20.20">
    <property type="match status" value="1"/>
</dbReference>
<evidence type="ECO:0000256" key="2">
    <source>
        <dbReference type="ARBA" id="ARBA00009054"/>
    </source>
</evidence>
<name>B8HLD4_CYAP4</name>
<evidence type="ECO:0000256" key="12">
    <source>
        <dbReference type="RuleBase" id="RU004478"/>
    </source>
</evidence>